<organism evidence="2 3">
    <name type="scientific">Cupriavidus basilensis</name>
    <dbReference type="NCBI Taxonomy" id="68895"/>
    <lineage>
        <taxon>Bacteria</taxon>
        <taxon>Pseudomonadati</taxon>
        <taxon>Pseudomonadota</taxon>
        <taxon>Betaproteobacteria</taxon>
        <taxon>Burkholderiales</taxon>
        <taxon>Burkholderiaceae</taxon>
        <taxon>Cupriavidus</taxon>
    </lineage>
</organism>
<reference evidence="2 3" key="1">
    <citation type="journal article" date="2015" name="Genome Announc.">
        <title>Complete Genome Sequence of Cupriavidus basilensis 4G11, Isolated from the Oak Ridge Field Research Center Site.</title>
        <authorList>
            <person name="Ray J."/>
            <person name="Waters R.J."/>
            <person name="Skerker J.M."/>
            <person name="Kuehl J.V."/>
            <person name="Price M.N."/>
            <person name="Huang J."/>
            <person name="Chakraborty R."/>
            <person name="Arkin A.P."/>
            <person name="Deutschbauer A."/>
        </authorList>
    </citation>
    <scope>NUCLEOTIDE SEQUENCE [LARGE SCALE GENOMIC DNA]</scope>
    <source>
        <strain evidence="2">4G11</strain>
    </source>
</reference>
<dbReference type="KEGG" id="cbw:RR42_m0841"/>
<dbReference type="Proteomes" id="UP000031843">
    <property type="component" value="Chromosome main"/>
</dbReference>
<feature type="region of interest" description="Disordered" evidence="1">
    <location>
        <begin position="1"/>
        <end position="38"/>
    </location>
</feature>
<feature type="compositionally biased region" description="Low complexity" evidence="1">
    <location>
        <begin position="19"/>
        <end position="38"/>
    </location>
</feature>
<keyword evidence="3" id="KW-1185">Reference proteome</keyword>
<dbReference type="AlphaFoldDB" id="A0A0C4Y5T9"/>
<accession>A0A0C4Y5T9</accession>
<protein>
    <submittedName>
        <fullName evidence="2">Uncharacterized protein</fullName>
    </submittedName>
</protein>
<sequence length="38" mass="3778">MDHQTNVSGADRHTAPVMLPAALSPAAQSSTSPTSTAA</sequence>
<dbReference type="EMBL" id="CP010536">
    <property type="protein sequence ID" value="AJG18253.1"/>
    <property type="molecule type" value="Genomic_DNA"/>
</dbReference>
<evidence type="ECO:0000313" key="3">
    <source>
        <dbReference type="Proteomes" id="UP000031843"/>
    </source>
</evidence>
<proteinExistence type="predicted"/>
<name>A0A0C4Y5T9_9BURK</name>
<evidence type="ECO:0000256" key="1">
    <source>
        <dbReference type="SAM" id="MobiDB-lite"/>
    </source>
</evidence>
<evidence type="ECO:0000313" key="2">
    <source>
        <dbReference type="EMBL" id="AJG18253.1"/>
    </source>
</evidence>
<dbReference type="STRING" id="68895.RR42_m0841"/>
<gene>
    <name evidence="2" type="ORF">RR42_m0841</name>
</gene>